<dbReference type="PROSITE" id="PS51257">
    <property type="entry name" value="PROKAR_LIPOPROTEIN"/>
    <property type="match status" value="1"/>
</dbReference>
<accession>A0ABQ5V2T6</accession>
<comment type="caution">
    <text evidence="2">The sequence shown here is derived from an EMBL/GenBank/DDBJ whole genome shotgun (WGS) entry which is preliminary data.</text>
</comment>
<reference evidence="2" key="2">
    <citation type="submission" date="2023-01" db="EMBL/GenBank/DDBJ databases">
        <title>Draft genome sequence of Algimonas porphyrae strain NBRC 108216.</title>
        <authorList>
            <person name="Sun Q."/>
            <person name="Mori K."/>
        </authorList>
    </citation>
    <scope>NUCLEOTIDE SEQUENCE</scope>
    <source>
        <strain evidence="2">NBRC 108216</strain>
    </source>
</reference>
<reference evidence="2" key="1">
    <citation type="journal article" date="2014" name="Int. J. Syst. Evol. Microbiol.">
        <title>Complete genome of a new Firmicutes species belonging to the dominant human colonic microbiota ('Ruminococcus bicirculans') reveals two chromosomes and a selective capacity to utilize plant glucans.</title>
        <authorList>
            <consortium name="NISC Comparative Sequencing Program"/>
            <person name="Wegmann U."/>
            <person name="Louis P."/>
            <person name="Goesmann A."/>
            <person name="Henrissat B."/>
            <person name="Duncan S.H."/>
            <person name="Flint H.J."/>
        </authorList>
    </citation>
    <scope>NUCLEOTIDE SEQUENCE</scope>
    <source>
        <strain evidence="2">NBRC 108216</strain>
    </source>
</reference>
<evidence type="ECO:0000313" key="2">
    <source>
        <dbReference type="EMBL" id="GLQ20542.1"/>
    </source>
</evidence>
<keyword evidence="1" id="KW-0732">Signal</keyword>
<dbReference type="EMBL" id="BSNJ01000003">
    <property type="protein sequence ID" value="GLQ20542.1"/>
    <property type="molecule type" value="Genomic_DNA"/>
</dbReference>
<sequence length="424" mass="46569">MRTFIASLPIIVAIGALTACSDLSPPEMTSAELTPTAGASETPPADLAAAAKDIPLADTVMDALKLRDFARMAFLMETEPDEYGMRRQFYPYLGRAAAEIDPEAFGTPPRCSPARLAQLQDGAVEAILAAAEDHRVIIVNEDHSRPQHRAFIGRLLPGLAERGFTHYAAETFSLRNHDGLRDHAAWQSAVAARGYLLPDDGNYTQDPVFAQTVRDALSLGLTPVAYETERFAPQGATMAEQVALRETEQARNLWDRVLSDPDARVLIHVGFSHARKTPDAQGNIWMAQRLVESYGVDPFTINQTGCTDAEASDGWRYATSADPADGFDMHVHSMPERIVNGRQGWLAGPDRVRVSAQGFIPDTARERMAVIEVRDVKQPDLMLDRALVRPGETVDLMLPYGPVMVTTYGERRTVLAETRVTTSR</sequence>
<gene>
    <name evidence="2" type="ORF">GCM10007854_14970</name>
</gene>
<name>A0ABQ5V2T6_9PROT</name>
<organism evidence="2 3">
    <name type="scientific">Algimonas porphyrae</name>
    <dbReference type="NCBI Taxonomy" id="1128113"/>
    <lineage>
        <taxon>Bacteria</taxon>
        <taxon>Pseudomonadati</taxon>
        <taxon>Pseudomonadota</taxon>
        <taxon>Alphaproteobacteria</taxon>
        <taxon>Maricaulales</taxon>
        <taxon>Robiginitomaculaceae</taxon>
        <taxon>Algimonas</taxon>
    </lineage>
</organism>
<dbReference type="RefSeq" id="WP_284371250.1">
    <property type="nucleotide sequence ID" value="NZ_BSNJ01000003.1"/>
</dbReference>
<keyword evidence="3" id="KW-1185">Reference proteome</keyword>
<dbReference type="Proteomes" id="UP001161390">
    <property type="component" value="Unassembled WGS sequence"/>
</dbReference>
<evidence type="ECO:0008006" key="4">
    <source>
        <dbReference type="Google" id="ProtNLM"/>
    </source>
</evidence>
<proteinExistence type="predicted"/>
<protein>
    <recommendedName>
        <fullName evidence="4">Lipoprotein</fullName>
    </recommendedName>
</protein>
<evidence type="ECO:0000313" key="3">
    <source>
        <dbReference type="Proteomes" id="UP001161390"/>
    </source>
</evidence>
<feature type="signal peptide" evidence="1">
    <location>
        <begin position="1"/>
        <end position="21"/>
    </location>
</feature>
<evidence type="ECO:0000256" key="1">
    <source>
        <dbReference type="SAM" id="SignalP"/>
    </source>
</evidence>
<feature type="chain" id="PRO_5045162317" description="Lipoprotein" evidence="1">
    <location>
        <begin position="22"/>
        <end position="424"/>
    </location>
</feature>